<keyword evidence="4" id="KW-1185">Reference proteome</keyword>
<feature type="compositionally biased region" description="Basic and acidic residues" evidence="2">
    <location>
        <begin position="9"/>
        <end position="24"/>
    </location>
</feature>
<evidence type="ECO:0000313" key="3">
    <source>
        <dbReference type="EMBL" id="GEK54234.1"/>
    </source>
</evidence>
<comment type="caution">
    <text evidence="3">The sequence shown here is derived from an EMBL/GenBank/DDBJ whole genome shotgun (WGS) entry which is preliminary data.</text>
</comment>
<dbReference type="RefSeq" id="WP_089347524.1">
    <property type="nucleotide sequence ID" value="NZ_BJUM01000008.1"/>
</dbReference>
<feature type="coiled-coil region" evidence="1">
    <location>
        <begin position="601"/>
        <end position="655"/>
    </location>
</feature>
<dbReference type="InterPro" id="IPR032427">
    <property type="entry name" value="P22_portal"/>
</dbReference>
<accession>A0A510XTA1</accession>
<evidence type="ECO:0000256" key="2">
    <source>
        <dbReference type="SAM" id="MobiDB-lite"/>
    </source>
</evidence>
<dbReference type="EMBL" id="BJUM01000008">
    <property type="protein sequence ID" value="GEK54234.1"/>
    <property type="molecule type" value="Genomic_DNA"/>
</dbReference>
<feature type="region of interest" description="Disordered" evidence="2">
    <location>
        <begin position="690"/>
        <end position="709"/>
    </location>
</feature>
<evidence type="ECO:0008006" key="5">
    <source>
        <dbReference type="Google" id="ProtNLM"/>
    </source>
</evidence>
<dbReference type="Proteomes" id="UP000321419">
    <property type="component" value="Unassembled WGS sequence"/>
</dbReference>
<organism evidence="3 4">
    <name type="scientific">Pseudoalteromonas espejiana</name>
    <dbReference type="NCBI Taxonomy" id="28107"/>
    <lineage>
        <taxon>Bacteria</taxon>
        <taxon>Pseudomonadati</taxon>
        <taxon>Pseudomonadota</taxon>
        <taxon>Gammaproteobacteria</taxon>
        <taxon>Alteromonadales</taxon>
        <taxon>Pseudoalteromonadaceae</taxon>
        <taxon>Pseudoalteromonas</taxon>
    </lineage>
</organism>
<proteinExistence type="predicted"/>
<keyword evidence="1" id="KW-0175">Coiled coil</keyword>
<dbReference type="Pfam" id="PF16510">
    <property type="entry name" value="P22_portal"/>
    <property type="match status" value="1"/>
</dbReference>
<evidence type="ECO:0000313" key="4">
    <source>
        <dbReference type="Proteomes" id="UP000321419"/>
    </source>
</evidence>
<protein>
    <recommendedName>
        <fullName evidence="5">Genomic island protein</fullName>
    </recommendedName>
</protein>
<name>A0A510XTA1_9GAMM</name>
<feature type="region of interest" description="Disordered" evidence="2">
    <location>
        <begin position="1"/>
        <end position="24"/>
    </location>
</feature>
<evidence type="ECO:0000256" key="1">
    <source>
        <dbReference type="SAM" id="Coils"/>
    </source>
</evidence>
<dbReference type="AlphaFoldDB" id="A0A510XTA1"/>
<reference evidence="3 4" key="1">
    <citation type="submission" date="2019-07" db="EMBL/GenBank/DDBJ databases">
        <title>Whole genome shotgun sequence of Pseudoalteromonas espejiana NBRC 102222.</title>
        <authorList>
            <person name="Hosoyama A."/>
            <person name="Uohara A."/>
            <person name="Ohji S."/>
            <person name="Ichikawa N."/>
        </authorList>
    </citation>
    <scope>NUCLEOTIDE SEQUENCE [LARGE SCALE GENOMIC DNA]</scope>
    <source>
        <strain evidence="3 4">NBRC 102222</strain>
    </source>
</reference>
<feature type="compositionally biased region" description="Low complexity" evidence="2">
    <location>
        <begin position="692"/>
        <end position="709"/>
    </location>
</feature>
<dbReference type="OrthoDB" id="6191383at2"/>
<sequence length="709" mass="80659">MSRNKKRDPKVVARDNQTRFEEANNTKHKDFIKRAVRNNNFYAGEQWDEEDKARLDREGRPALTLNMILSTVNAIIGEQLERKVEVVYRPRDYGDEETAFALNAITRSILSLTHFDDTEEDVFADGLITGRGYYDVRMSFEKNLQGEVTITSEDPIDVVPDGEAKSADPSTWNEVFISRWLTLDEIGATYGWEKVEGLERLVDTSSYNTDDNFEYFEGTFGGTSRTTTMDEKDSRQLRRVRVIERQHFEVDEQFHFVDMKTGNMRPVPFGTDKEEMEAFAEQYGLELIKRKGRRVRMTVTADDILLHDDWSIYRSFTIVPFFPYFRRGNPFGPVDNLIDPQNLLNKTSSQELHIVNTTANSGWVVQEDSLVDMDAEDLEERGAETGLVLQYKRGYEKPDKIQPNQIPTGIDRISQKAAATIREISSVNASMLGTARADQSGRAQEAAVSRGQIQVSVIVSNLKRARRMVGRKILELVQDFYSETRYFKVTGSSILHGEERTEEVGINMPDEDGNIINDVTVGDYDVEVSFRPSGGTMADQEFEEALRLREIGVAIPDHVIVQHSNLTKRSEIAEFLKESQGFGEPSEEQAALEQMQVQHQINMLRKELEKVDADIDVALATAKEKMAKADSLSGFNQAQMELRRLEQERVAKEQELSLRIALSARGHQNQNAMNDKRISSQIAMKSMDMAYNASNKDNSNTNKNNNRGD</sequence>
<gene>
    <name evidence="3" type="ORF">PES01_10790</name>
</gene>